<dbReference type="EMBL" id="GBRH01236706">
    <property type="protein sequence ID" value="JAD61189.1"/>
    <property type="molecule type" value="Transcribed_RNA"/>
</dbReference>
<proteinExistence type="predicted"/>
<sequence>MMATFSLSLTHPHTCITLSSLYLPQEWQFLGYEAHPSVSPSFTNSGVTAFCIGVLV</sequence>
<accession>A0A0A9BB60</accession>
<evidence type="ECO:0000313" key="1">
    <source>
        <dbReference type="EMBL" id="JAD61189.1"/>
    </source>
</evidence>
<reference evidence="1" key="2">
    <citation type="journal article" date="2015" name="Data Brief">
        <title>Shoot transcriptome of the giant reed, Arundo donax.</title>
        <authorList>
            <person name="Barrero R.A."/>
            <person name="Guerrero F.D."/>
            <person name="Moolhuijzen P."/>
            <person name="Goolsby J.A."/>
            <person name="Tidwell J."/>
            <person name="Bellgard S.E."/>
            <person name="Bellgard M.I."/>
        </authorList>
    </citation>
    <scope>NUCLEOTIDE SEQUENCE</scope>
    <source>
        <tissue evidence="1">Shoot tissue taken approximately 20 cm above the soil surface</tissue>
    </source>
</reference>
<reference evidence="1" key="1">
    <citation type="submission" date="2014-09" db="EMBL/GenBank/DDBJ databases">
        <authorList>
            <person name="Magalhaes I.L.F."/>
            <person name="Oliveira U."/>
            <person name="Santos F.R."/>
            <person name="Vidigal T.H.D.A."/>
            <person name="Brescovit A.D."/>
            <person name="Santos A.J."/>
        </authorList>
    </citation>
    <scope>NUCLEOTIDE SEQUENCE</scope>
    <source>
        <tissue evidence="1">Shoot tissue taken approximately 20 cm above the soil surface</tissue>
    </source>
</reference>
<dbReference type="AlphaFoldDB" id="A0A0A9BB60"/>
<organism evidence="1">
    <name type="scientific">Arundo donax</name>
    <name type="common">Giant reed</name>
    <name type="synonym">Donax arundinaceus</name>
    <dbReference type="NCBI Taxonomy" id="35708"/>
    <lineage>
        <taxon>Eukaryota</taxon>
        <taxon>Viridiplantae</taxon>
        <taxon>Streptophyta</taxon>
        <taxon>Embryophyta</taxon>
        <taxon>Tracheophyta</taxon>
        <taxon>Spermatophyta</taxon>
        <taxon>Magnoliopsida</taxon>
        <taxon>Liliopsida</taxon>
        <taxon>Poales</taxon>
        <taxon>Poaceae</taxon>
        <taxon>PACMAD clade</taxon>
        <taxon>Arundinoideae</taxon>
        <taxon>Arundineae</taxon>
        <taxon>Arundo</taxon>
    </lineage>
</organism>
<protein>
    <submittedName>
        <fullName evidence="1">Uncharacterized protein</fullName>
    </submittedName>
</protein>
<name>A0A0A9BB60_ARUDO</name>